<proteinExistence type="predicted"/>
<comment type="caution">
    <text evidence="2">The sequence shown here is derived from an EMBL/GenBank/DDBJ whole genome shotgun (WGS) entry which is preliminary data.</text>
</comment>
<sequence>MSLPMYPLLNMKATSIIPTWETLFMEDTNIGDFFLLDLPQSIYKPSQSQSQSSASELVSKHSQIPESTSPNLRNPPSRKQVPSSTRPTLVYSRKKATIVEPMQVQESKPTTSYQVNDPSFPKISPDFIDISDLNLPIAVRKDTRTYAQHP</sequence>
<feature type="compositionally biased region" description="Polar residues" evidence="1">
    <location>
        <begin position="60"/>
        <end position="74"/>
    </location>
</feature>
<accession>A0A438ED89</accession>
<name>A0A438ED89_VITVI</name>
<evidence type="ECO:0000313" key="2">
    <source>
        <dbReference type="EMBL" id="RVW45618.1"/>
    </source>
</evidence>
<organism evidence="2 3">
    <name type="scientific">Vitis vinifera</name>
    <name type="common">Grape</name>
    <dbReference type="NCBI Taxonomy" id="29760"/>
    <lineage>
        <taxon>Eukaryota</taxon>
        <taxon>Viridiplantae</taxon>
        <taxon>Streptophyta</taxon>
        <taxon>Embryophyta</taxon>
        <taxon>Tracheophyta</taxon>
        <taxon>Spermatophyta</taxon>
        <taxon>Magnoliopsida</taxon>
        <taxon>eudicotyledons</taxon>
        <taxon>Gunneridae</taxon>
        <taxon>Pentapetalae</taxon>
        <taxon>rosids</taxon>
        <taxon>Vitales</taxon>
        <taxon>Vitaceae</taxon>
        <taxon>Viteae</taxon>
        <taxon>Vitis</taxon>
    </lineage>
</organism>
<evidence type="ECO:0000256" key="1">
    <source>
        <dbReference type="SAM" id="MobiDB-lite"/>
    </source>
</evidence>
<dbReference type="AlphaFoldDB" id="A0A438ED89"/>
<feature type="compositionally biased region" description="Low complexity" evidence="1">
    <location>
        <begin position="45"/>
        <end position="57"/>
    </location>
</feature>
<feature type="region of interest" description="Disordered" evidence="1">
    <location>
        <begin position="45"/>
        <end position="92"/>
    </location>
</feature>
<dbReference type="EMBL" id="QGNW01001323">
    <property type="protein sequence ID" value="RVW45618.1"/>
    <property type="molecule type" value="Genomic_DNA"/>
</dbReference>
<evidence type="ECO:0000313" key="3">
    <source>
        <dbReference type="Proteomes" id="UP000288805"/>
    </source>
</evidence>
<reference evidence="2 3" key="1">
    <citation type="journal article" date="2018" name="PLoS Genet.">
        <title>Population sequencing reveals clonal diversity and ancestral inbreeding in the grapevine cultivar Chardonnay.</title>
        <authorList>
            <person name="Roach M.J."/>
            <person name="Johnson D.L."/>
            <person name="Bohlmann J."/>
            <person name="van Vuuren H.J."/>
            <person name="Jones S.J."/>
            <person name="Pretorius I.S."/>
            <person name="Schmidt S.A."/>
            <person name="Borneman A.R."/>
        </authorList>
    </citation>
    <scope>NUCLEOTIDE SEQUENCE [LARGE SCALE GENOMIC DNA]</scope>
    <source>
        <strain evidence="3">cv. Chardonnay</strain>
        <tissue evidence="2">Leaf</tissue>
    </source>
</reference>
<gene>
    <name evidence="2" type="ORF">CK203_091554</name>
</gene>
<dbReference type="Proteomes" id="UP000288805">
    <property type="component" value="Unassembled WGS sequence"/>
</dbReference>
<protein>
    <submittedName>
        <fullName evidence="2">Uncharacterized protein</fullName>
    </submittedName>
</protein>